<dbReference type="AlphaFoldDB" id="A0A8J3CRW8"/>
<gene>
    <name evidence="1" type="ORF">GCM10009069_23870</name>
</gene>
<organism evidence="1 2">
    <name type="scientific">Algimonas arctica</name>
    <dbReference type="NCBI Taxonomy" id="1479486"/>
    <lineage>
        <taxon>Bacteria</taxon>
        <taxon>Pseudomonadati</taxon>
        <taxon>Pseudomonadota</taxon>
        <taxon>Alphaproteobacteria</taxon>
        <taxon>Maricaulales</taxon>
        <taxon>Robiginitomaculaceae</taxon>
        <taxon>Algimonas</taxon>
    </lineage>
</organism>
<evidence type="ECO:0000313" key="1">
    <source>
        <dbReference type="EMBL" id="GHB00343.1"/>
    </source>
</evidence>
<accession>A0A8J3CRW8</accession>
<dbReference type="Proteomes" id="UP000634004">
    <property type="component" value="Unassembled WGS sequence"/>
</dbReference>
<sequence length="59" mass="6644">MTRKKFEAAPKPAIDVKVEATTKSVTVSEVITSPPESVIKTDEVKKKGWFVRLKEKREA</sequence>
<protein>
    <submittedName>
        <fullName evidence="1">Uncharacterized protein</fullName>
    </submittedName>
</protein>
<name>A0A8J3CRW8_9PROT</name>
<dbReference type="EMBL" id="BMZH01000011">
    <property type="protein sequence ID" value="GHB00343.1"/>
    <property type="molecule type" value="Genomic_DNA"/>
</dbReference>
<reference evidence="1" key="1">
    <citation type="journal article" date="2014" name="Int. J. Syst. Evol. Microbiol.">
        <title>Complete genome sequence of Corynebacterium casei LMG S-19264T (=DSM 44701T), isolated from a smear-ripened cheese.</title>
        <authorList>
            <consortium name="US DOE Joint Genome Institute (JGI-PGF)"/>
            <person name="Walter F."/>
            <person name="Albersmeier A."/>
            <person name="Kalinowski J."/>
            <person name="Ruckert C."/>
        </authorList>
    </citation>
    <scope>NUCLEOTIDE SEQUENCE</scope>
    <source>
        <strain evidence="1">KCTC 32513</strain>
    </source>
</reference>
<comment type="caution">
    <text evidence="1">The sequence shown here is derived from an EMBL/GenBank/DDBJ whole genome shotgun (WGS) entry which is preliminary data.</text>
</comment>
<evidence type="ECO:0000313" key="2">
    <source>
        <dbReference type="Proteomes" id="UP000634004"/>
    </source>
</evidence>
<proteinExistence type="predicted"/>
<reference evidence="1" key="2">
    <citation type="submission" date="2020-09" db="EMBL/GenBank/DDBJ databases">
        <authorList>
            <person name="Sun Q."/>
            <person name="Kim S."/>
        </authorList>
    </citation>
    <scope>NUCLEOTIDE SEQUENCE</scope>
    <source>
        <strain evidence="1">KCTC 32513</strain>
    </source>
</reference>
<keyword evidence="2" id="KW-1185">Reference proteome</keyword>